<keyword evidence="1" id="KW-1133">Transmembrane helix</keyword>
<sequence length="260" mass="30225">MNCKNCNIELQKQDDYCRSCGGRVIRNRLTLKNLFEHLSETFFNYDNKLLRTITNLLRKPEDVIVGYINGVRKKYVNPISFFGLAITLSGLSVFILKKFYLQYLDYSQLFEGVEASQQIFDATSSNALEYNSLIYSFIVPFFAIISWVVFLDKKFNFTEHVIIYLYSMSLMSIFSVLLSQTVLLLVPDQFLLYSILTWPLMFIYHAYILKRIFKLSIGSLILKSFIFFALFFVLYMGLSILAFLIMLATGTIDLESLKPK</sequence>
<feature type="transmembrane region" description="Helical" evidence="1">
    <location>
        <begin position="190"/>
        <end position="208"/>
    </location>
</feature>
<protein>
    <submittedName>
        <fullName evidence="2">DUF3667 domain-containing protein</fullName>
    </submittedName>
</protein>
<dbReference type="RefSeq" id="WP_224478605.1">
    <property type="nucleotide sequence ID" value="NZ_JAIUJS010000004.1"/>
</dbReference>
<feature type="transmembrane region" description="Helical" evidence="1">
    <location>
        <begin position="163"/>
        <end position="184"/>
    </location>
</feature>
<comment type="caution">
    <text evidence="2">The sequence shown here is derived from an EMBL/GenBank/DDBJ whole genome shotgun (WGS) entry which is preliminary data.</text>
</comment>
<feature type="transmembrane region" description="Helical" evidence="1">
    <location>
        <begin position="75"/>
        <end position="96"/>
    </location>
</feature>
<reference evidence="3" key="1">
    <citation type="submission" date="2023-07" db="EMBL/GenBank/DDBJ databases">
        <authorList>
            <person name="Yue Y."/>
        </authorList>
    </citation>
    <scope>NUCLEOTIDE SEQUENCE [LARGE SCALE GENOMIC DNA]</scope>
    <source>
        <strain evidence="3">2Y89</strain>
    </source>
</reference>
<name>A0ABS7Y187_9FLAO</name>
<evidence type="ECO:0000256" key="1">
    <source>
        <dbReference type="SAM" id="Phobius"/>
    </source>
</evidence>
<organism evidence="2 3">
    <name type="scientific">Winogradskyella vincentii</name>
    <dbReference type="NCBI Taxonomy" id="2877122"/>
    <lineage>
        <taxon>Bacteria</taxon>
        <taxon>Pseudomonadati</taxon>
        <taxon>Bacteroidota</taxon>
        <taxon>Flavobacteriia</taxon>
        <taxon>Flavobacteriales</taxon>
        <taxon>Flavobacteriaceae</taxon>
        <taxon>Winogradskyella</taxon>
    </lineage>
</organism>
<proteinExistence type="predicted"/>
<evidence type="ECO:0000313" key="2">
    <source>
        <dbReference type="EMBL" id="MCA0153652.1"/>
    </source>
</evidence>
<dbReference type="Proteomes" id="UP001198402">
    <property type="component" value="Unassembled WGS sequence"/>
</dbReference>
<gene>
    <name evidence="2" type="ORF">LBV24_10525</name>
</gene>
<feature type="transmembrane region" description="Helical" evidence="1">
    <location>
        <begin position="220"/>
        <end position="248"/>
    </location>
</feature>
<keyword evidence="1" id="KW-0812">Transmembrane</keyword>
<accession>A0ABS7Y187</accession>
<dbReference type="EMBL" id="JAIUJS010000004">
    <property type="protein sequence ID" value="MCA0153652.1"/>
    <property type="molecule type" value="Genomic_DNA"/>
</dbReference>
<dbReference type="InterPro" id="IPR022134">
    <property type="entry name" value="DUF3667"/>
</dbReference>
<dbReference type="Pfam" id="PF12412">
    <property type="entry name" value="DUF3667"/>
    <property type="match status" value="1"/>
</dbReference>
<keyword evidence="3" id="KW-1185">Reference proteome</keyword>
<evidence type="ECO:0000313" key="3">
    <source>
        <dbReference type="Proteomes" id="UP001198402"/>
    </source>
</evidence>
<keyword evidence="1" id="KW-0472">Membrane</keyword>
<feature type="transmembrane region" description="Helical" evidence="1">
    <location>
        <begin position="133"/>
        <end position="151"/>
    </location>
</feature>